<sequence>MPGRKRREKNMAEIQNISIELVKVHPNNVRKTYNDIEELAESIKAKGILQNLTVVPDPQEPGKYLTVIGNRRLTAARMAGLETVPCIVSDMDEKEQTSVMLLENIQRSDLTVYEQAQGFQMMLDLGETEDTIAEKTGFSKKTVRHRLNIAKLDSKTLMEKERQDGYQLSLTDLYELEKIKDVKTRDKILKDSTDSRDLARRAINAQKEQKRQENMKLYVAMMKKLGLKKAPKEADSEFYTDKWERMKDYSLDKEPPKTMKFEDNGEPMFYLERYGTLYVIRKKKKEKKALTPAQEAERQNKRNKKQIKAILKEAANTRKAFIEGILSGRIKKVTNEEKVVAELFEQMMSWETFTGHNTLKEFFLGDKCYNAQKEDVEAAEKKMEGLSVLHKLLCMVSAMVADADLVDWNYTYSTGKGEKTKAFYKVLELYGFQYPNDEEKGVVEGTSDLYVKKEGAK</sequence>
<name>A0A395VDS5_9FIRM</name>
<protein>
    <submittedName>
        <fullName evidence="3">ParB/RepB/Spo0J family partition protein</fullName>
    </submittedName>
</protein>
<gene>
    <name evidence="3" type="ORF">DWX93_01030</name>
</gene>
<comment type="caution">
    <text evidence="3">The sequence shown here is derived from an EMBL/GenBank/DDBJ whole genome shotgun (WGS) entry which is preliminary data.</text>
</comment>
<dbReference type="Gene3D" id="1.10.10.2830">
    <property type="match status" value="1"/>
</dbReference>
<dbReference type="AlphaFoldDB" id="A0A395VDS5"/>
<proteinExistence type="inferred from homology"/>
<dbReference type="InterPro" id="IPR004437">
    <property type="entry name" value="ParB/RepB/Spo0J"/>
</dbReference>
<evidence type="ECO:0000313" key="4">
    <source>
        <dbReference type="Proteomes" id="UP000266172"/>
    </source>
</evidence>
<dbReference type="PANTHER" id="PTHR33375">
    <property type="entry name" value="CHROMOSOME-PARTITIONING PROTEIN PARB-RELATED"/>
    <property type="match status" value="1"/>
</dbReference>
<dbReference type="InterPro" id="IPR036086">
    <property type="entry name" value="ParB/Sulfiredoxin_sf"/>
</dbReference>
<dbReference type="NCBIfam" id="TIGR00180">
    <property type="entry name" value="parB_part"/>
    <property type="match status" value="1"/>
</dbReference>
<dbReference type="GO" id="GO:0005694">
    <property type="term" value="C:chromosome"/>
    <property type="evidence" value="ECO:0007669"/>
    <property type="project" value="TreeGrafter"/>
</dbReference>
<dbReference type="SUPFAM" id="SSF110849">
    <property type="entry name" value="ParB/Sulfiredoxin"/>
    <property type="match status" value="1"/>
</dbReference>
<dbReference type="GO" id="GO:0007059">
    <property type="term" value="P:chromosome segregation"/>
    <property type="evidence" value="ECO:0007669"/>
    <property type="project" value="TreeGrafter"/>
</dbReference>
<dbReference type="Gene3D" id="3.90.1530.30">
    <property type="match status" value="1"/>
</dbReference>
<organism evidence="3 4">
    <name type="scientific">Roseburia hominis</name>
    <dbReference type="NCBI Taxonomy" id="301301"/>
    <lineage>
        <taxon>Bacteria</taxon>
        <taxon>Bacillati</taxon>
        <taxon>Bacillota</taxon>
        <taxon>Clostridia</taxon>
        <taxon>Lachnospirales</taxon>
        <taxon>Lachnospiraceae</taxon>
        <taxon>Roseburia</taxon>
    </lineage>
</organism>
<evidence type="ECO:0000313" key="3">
    <source>
        <dbReference type="EMBL" id="RGS41956.1"/>
    </source>
</evidence>
<dbReference type="Pfam" id="PF02195">
    <property type="entry name" value="ParB_N"/>
    <property type="match status" value="1"/>
</dbReference>
<dbReference type="SMART" id="SM00470">
    <property type="entry name" value="ParB"/>
    <property type="match status" value="1"/>
</dbReference>
<dbReference type="GO" id="GO:0003677">
    <property type="term" value="F:DNA binding"/>
    <property type="evidence" value="ECO:0007669"/>
    <property type="project" value="InterPro"/>
</dbReference>
<dbReference type="PANTHER" id="PTHR33375:SF1">
    <property type="entry name" value="CHROMOSOME-PARTITIONING PROTEIN PARB-RELATED"/>
    <property type="match status" value="1"/>
</dbReference>
<evidence type="ECO:0000259" key="2">
    <source>
        <dbReference type="SMART" id="SM00470"/>
    </source>
</evidence>
<dbReference type="InterPro" id="IPR050336">
    <property type="entry name" value="Chromosome_partition/occlusion"/>
</dbReference>
<reference evidence="3 4" key="1">
    <citation type="submission" date="2018-08" db="EMBL/GenBank/DDBJ databases">
        <title>A genome reference for cultivated species of the human gut microbiota.</title>
        <authorList>
            <person name="Zou Y."/>
            <person name="Xue W."/>
            <person name="Luo G."/>
        </authorList>
    </citation>
    <scope>NUCLEOTIDE SEQUENCE [LARGE SCALE GENOMIC DNA]</scope>
    <source>
        <strain evidence="3 4">AF22-12AC</strain>
    </source>
</reference>
<dbReference type="Proteomes" id="UP000266172">
    <property type="component" value="Unassembled WGS sequence"/>
</dbReference>
<feature type="domain" description="ParB-like N-terminal" evidence="2">
    <location>
        <begin position="15"/>
        <end position="105"/>
    </location>
</feature>
<evidence type="ECO:0000256" key="1">
    <source>
        <dbReference type="ARBA" id="ARBA00006295"/>
    </source>
</evidence>
<comment type="similarity">
    <text evidence="1">Belongs to the ParB family.</text>
</comment>
<accession>A0A395VDS5</accession>
<dbReference type="InterPro" id="IPR003115">
    <property type="entry name" value="ParB_N"/>
</dbReference>
<dbReference type="SUPFAM" id="SSF109709">
    <property type="entry name" value="KorB DNA-binding domain-like"/>
    <property type="match status" value="1"/>
</dbReference>
<dbReference type="EMBL" id="QRVL01000001">
    <property type="protein sequence ID" value="RGS41956.1"/>
    <property type="molecule type" value="Genomic_DNA"/>
</dbReference>